<feature type="compositionally biased region" description="Basic and acidic residues" evidence="1">
    <location>
        <begin position="213"/>
        <end position="223"/>
    </location>
</feature>
<feature type="region of interest" description="Disordered" evidence="1">
    <location>
        <begin position="427"/>
        <end position="499"/>
    </location>
</feature>
<gene>
    <name evidence="2" type="ORF">Daus18300_005714</name>
</gene>
<feature type="region of interest" description="Disordered" evidence="1">
    <location>
        <begin position="201"/>
        <end position="223"/>
    </location>
</feature>
<feature type="compositionally biased region" description="Basic and acidic residues" evidence="1">
    <location>
        <begin position="337"/>
        <end position="347"/>
    </location>
</feature>
<protein>
    <submittedName>
        <fullName evidence="2">Uncharacterized protein</fullName>
    </submittedName>
</protein>
<evidence type="ECO:0000313" key="3">
    <source>
        <dbReference type="Proteomes" id="UP001583177"/>
    </source>
</evidence>
<organism evidence="2 3">
    <name type="scientific">Diaporthe australafricana</name>
    <dbReference type="NCBI Taxonomy" id="127596"/>
    <lineage>
        <taxon>Eukaryota</taxon>
        <taxon>Fungi</taxon>
        <taxon>Dikarya</taxon>
        <taxon>Ascomycota</taxon>
        <taxon>Pezizomycotina</taxon>
        <taxon>Sordariomycetes</taxon>
        <taxon>Sordariomycetidae</taxon>
        <taxon>Diaporthales</taxon>
        <taxon>Diaporthaceae</taxon>
        <taxon>Diaporthe</taxon>
    </lineage>
</organism>
<feature type="compositionally biased region" description="Polar residues" evidence="1">
    <location>
        <begin position="441"/>
        <end position="467"/>
    </location>
</feature>
<feature type="compositionally biased region" description="Polar residues" evidence="1">
    <location>
        <begin position="57"/>
        <end position="75"/>
    </location>
</feature>
<feature type="compositionally biased region" description="Basic and acidic residues" evidence="1">
    <location>
        <begin position="89"/>
        <end position="104"/>
    </location>
</feature>
<evidence type="ECO:0000313" key="2">
    <source>
        <dbReference type="EMBL" id="KAL1868878.1"/>
    </source>
</evidence>
<dbReference type="Proteomes" id="UP001583177">
    <property type="component" value="Unassembled WGS sequence"/>
</dbReference>
<proteinExistence type="predicted"/>
<reference evidence="2 3" key="1">
    <citation type="journal article" date="2024" name="IMA Fungus">
        <title>IMA Genome - F19 : A genome assembly and annotation guide to empower mycologists, including annotated draft genome sequences of Ceratocystis pirilliformis, Diaporthe australafricana, Fusarium ophioides, Paecilomyces lecythidis, and Sporothrix stenoceras.</title>
        <authorList>
            <person name="Aylward J."/>
            <person name="Wilson A.M."/>
            <person name="Visagie C.M."/>
            <person name="Spraker J."/>
            <person name="Barnes I."/>
            <person name="Buitendag C."/>
            <person name="Ceriani C."/>
            <person name="Del Mar Angel L."/>
            <person name="du Plessis D."/>
            <person name="Fuchs T."/>
            <person name="Gasser K."/>
            <person name="Kramer D."/>
            <person name="Li W."/>
            <person name="Munsamy K."/>
            <person name="Piso A."/>
            <person name="Price J.L."/>
            <person name="Sonnekus B."/>
            <person name="Thomas C."/>
            <person name="van der Nest A."/>
            <person name="van Dijk A."/>
            <person name="van Heerden A."/>
            <person name="van Vuuren N."/>
            <person name="Yilmaz N."/>
            <person name="Duong T.A."/>
            <person name="van der Merwe N.A."/>
            <person name="Wingfield M.J."/>
            <person name="Wingfield B.D."/>
        </authorList>
    </citation>
    <scope>NUCLEOTIDE SEQUENCE [LARGE SCALE GENOMIC DNA]</scope>
    <source>
        <strain evidence="2 3">CMW 18300</strain>
    </source>
</reference>
<dbReference type="EMBL" id="JAWRVE010000043">
    <property type="protein sequence ID" value="KAL1868878.1"/>
    <property type="molecule type" value="Genomic_DNA"/>
</dbReference>
<accession>A0ABR3WYV9</accession>
<keyword evidence="3" id="KW-1185">Reference proteome</keyword>
<sequence length="521" mass="57305">MNQPEVLKISSGPRRVSARTAAATTKSGDREDKRREVPGSRTGNPKRLEHHHDHQDPNSIPQDAESLNVQLSSNFHEQRHQPTVGHRGTTHDHSVDRNDPDRIKPLMTNLNGEIRARGEVKRRFPQQVAGSAKTASLEALIVKDAGPAFYSDLSRRSQPLEAGKPPNHFGSMLSRQPEPAHLLMQMPHTGRDPLFEEQHQLDNGLGQGDENDLPFHDRGNPLRAPEELGRILSPVSGLPLPAVMAGSSAMRASRRQFTCGKAREVKIFKPGKASLIRISRGKSRSFSVDSLSPAQADLMLTAGAMAKSARQPNKRTEAMRHSGVRGVAFNGPTEAASAERDHQESRTSRVGLDFEEPRPHNQVIGRFSNNPKDEMRFRKLLQRLKPNVFVSSEEARIAPVQACAAQVSEQPSVVSFADIQWTTPRSSSLKHKHGYFDLNDKPTQSPVPKDNGSTLTSPHQNSANSHRLSGKSGCPSLISDDGEEPCDLPEAHLPGGSRQSSCNIKTVKMKPPSWMVRVLSV</sequence>
<feature type="region of interest" description="Disordered" evidence="1">
    <location>
        <begin position="1"/>
        <end position="105"/>
    </location>
</feature>
<name>A0ABR3WYV9_9PEZI</name>
<feature type="compositionally biased region" description="Basic and acidic residues" evidence="1">
    <location>
        <begin position="27"/>
        <end position="38"/>
    </location>
</feature>
<evidence type="ECO:0000256" key="1">
    <source>
        <dbReference type="SAM" id="MobiDB-lite"/>
    </source>
</evidence>
<comment type="caution">
    <text evidence="2">The sequence shown here is derived from an EMBL/GenBank/DDBJ whole genome shotgun (WGS) entry which is preliminary data.</text>
</comment>
<feature type="compositionally biased region" description="Basic and acidic residues" evidence="1">
    <location>
        <begin position="46"/>
        <end position="56"/>
    </location>
</feature>
<feature type="region of interest" description="Disordered" evidence="1">
    <location>
        <begin position="327"/>
        <end position="350"/>
    </location>
</feature>